<evidence type="ECO:0000256" key="8">
    <source>
        <dbReference type="SAM" id="Phobius"/>
    </source>
</evidence>
<comment type="similarity">
    <text evidence="7">Belongs to the MPDU1 (TC 2.A.43.3) family.</text>
</comment>
<keyword evidence="2" id="KW-0813">Transport</keyword>
<evidence type="ECO:0000256" key="3">
    <source>
        <dbReference type="ARBA" id="ARBA00022692"/>
    </source>
</evidence>
<evidence type="ECO:0000256" key="7">
    <source>
        <dbReference type="ARBA" id="ARBA00038475"/>
    </source>
</evidence>
<comment type="caution">
    <text evidence="9">The sequence shown here is derived from an EMBL/GenBank/DDBJ whole genome shotgun (WGS) entry which is preliminary data.</text>
</comment>
<evidence type="ECO:0000256" key="2">
    <source>
        <dbReference type="ARBA" id="ARBA00022448"/>
    </source>
</evidence>
<evidence type="ECO:0000256" key="5">
    <source>
        <dbReference type="ARBA" id="ARBA00022989"/>
    </source>
</evidence>
<reference evidence="9" key="1">
    <citation type="submission" date="2023-03" db="EMBL/GenBank/DDBJ databases">
        <authorList>
            <person name="Steffen K."/>
            <person name="Cardenas P."/>
        </authorList>
    </citation>
    <scope>NUCLEOTIDE SEQUENCE</scope>
</reference>
<dbReference type="PANTHER" id="PTHR12226:SF2">
    <property type="entry name" value="MANNOSE-P-DOLICHOL UTILIZATION DEFECT 1 PROTEIN"/>
    <property type="match status" value="1"/>
</dbReference>
<dbReference type="Gene3D" id="1.20.1280.290">
    <property type="match status" value="1"/>
</dbReference>
<comment type="subcellular location">
    <subcellularLocation>
        <location evidence="1">Membrane</location>
        <topology evidence="1">Multi-pass membrane protein</topology>
    </subcellularLocation>
</comment>
<dbReference type="Pfam" id="PF04193">
    <property type="entry name" value="PQ-loop"/>
    <property type="match status" value="1"/>
</dbReference>
<evidence type="ECO:0000313" key="9">
    <source>
        <dbReference type="EMBL" id="CAI8045005.1"/>
    </source>
</evidence>
<feature type="transmembrane region" description="Helical" evidence="8">
    <location>
        <begin position="85"/>
        <end position="108"/>
    </location>
</feature>
<evidence type="ECO:0000256" key="6">
    <source>
        <dbReference type="ARBA" id="ARBA00023136"/>
    </source>
</evidence>
<dbReference type="InterPro" id="IPR006603">
    <property type="entry name" value="PQ-loop_rpt"/>
</dbReference>
<proteinExistence type="inferred from homology"/>
<gene>
    <name evidence="9" type="ORF">GBAR_LOCUS24907</name>
</gene>
<name>A0AA35TB04_GEOBA</name>
<protein>
    <submittedName>
        <fullName evidence="9">Uncharacterized protein</fullName>
    </submittedName>
</protein>
<dbReference type="EMBL" id="CASHTH010003439">
    <property type="protein sequence ID" value="CAI8045005.1"/>
    <property type="molecule type" value="Genomic_DNA"/>
</dbReference>
<keyword evidence="10" id="KW-1185">Reference proteome</keyword>
<evidence type="ECO:0000256" key="1">
    <source>
        <dbReference type="ARBA" id="ARBA00004141"/>
    </source>
</evidence>
<dbReference type="Proteomes" id="UP001174909">
    <property type="component" value="Unassembled WGS sequence"/>
</dbReference>
<keyword evidence="5 8" id="KW-1133">Transmembrane helix</keyword>
<dbReference type="PANTHER" id="PTHR12226">
    <property type="entry name" value="MANNOSE-P-DOLICHOL UTILIZATION DEFECT 1 LEC35 -RELATED"/>
    <property type="match status" value="1"/>
</dbReference>
<evidence type="ECO:0000313" key="10">
    <source>
        <dbReference type="Proteomes" id="UP001174909"/>
    </source>
</evidence>
<dbReference type="AlphaFoldDB" id="A0AA35TB04"/>
<keyword evidence="3 8" id="KW-0812">Transmembrane</keyword>
<keyword evidence="6 8" id="KW-0472">Membrane</keyword>
<accession>A0AA35TB04</accession>
<sequence length="121" mass="13586">MCHCLFLLPLTHTHTHTHSSFLLSSLPLSHQAATVPLLIASRGTQIYSLYRLKSVGDVSISMFVLSSYASAARLFTIAVEVKDLQIFFMFVLSLFLNLTVVVQCFYYGRSATSHQQKKKTN</sequence>
<keyword evidence="4" id="KW-0677">Repeat</keyword>
<organism evidence="9 10">
    <name type="scientific">Geodia barretti</name>
    <name type="common">Barrett's horny sponge</name>
    <dbReference type="NCBI Taxonomy" id="519541"/>
    <lineage>
        <taxon>Eukaryota</taxon>
        <taxon>Metazoa</taxon>
        <taxon>Porifera</taxon>
        <taxon>Demospongiae</taxon>
        <taxon>Heteroscleromorpha</taxon>
        <taxon>Tetractinellida</taxon>
        <taxon>Astrophorina</taxon>
        <taxon>Geodiidae</taxon>
        <taxon>Geodia</taxon>
    </lineage>
</organism>
<dbReference type="InterPro" id="IPR016817">
    <property type="entry name" value="MannP-dilichol_defect-1"/>
</dbReference>
<dbReference type="GO" id="GO:0016020">
    <property type="term" value="C:membrane"/>
    <property type="evidence" value="ECO:0007669"/>
    <property type="project" value="UniProtKB-SubCell"/>
</dbReference>
<evidence type="ECO:0000256" key="4">
    <source>
        <dbReference type="ARBA" id="ARBA00022737"/>
    </source>
</evidence>